<keyword evidence="4" id="KW-0677">Repeat</keyword>
<dbReference type="PANTHER" id="PTHR45690">
    <property type="entry name" value="NACHT, LRR AND PYD DOMAINS-CONTAINING PROTEIN 12"/>
    <property type="match status" value="1"/>
</dbReference>
<dbReference type="Gene3D" id="3.40.50.300">
    <property type="entry name" value="P-loop containing nucleotide triphosphate hydrolases"/>
    <property type="match status" value="1"/>
</dbReference>
<dbReference type="Pfam" id="PF13516">
    <property type="entry name" value="LRR_6"/>
    <property type="match status" value="2"/>
</dbReference>
<evidence type="ECO:0000256" key="8">
    <source>
        <dbReference type="ARBA" id="ARBA00023198"/>
    </source>
</evidence>
<keyword evidence="9" id="KW-1271">Inflammasome</keyword>
<dbReference type="SUPFAM" id="SSF52047">
    <property type="entry name" value="RNI-like"/>
    <property type="match status" value="1"/>
</dbReference>
<dbReference type="GO" id="GO:0005524">
    <property type="term" value="F:ATP binding"/>
    <property type="evidence" value="ECO:0007669"/>
    <property type="project" value="UniProtKB-KW"/>
</dbReference>
<keyword evidence="3" id="KW-0963">Cytoplasm</keyword>
<dbReference type="InterPro" id="IPR001611">
    <property type="entry name" value="Leu-rich_rpt"/>
</dbReference>
<dbReference type="PROSITE" id="PS50837">
    <property type="entry name" value="NACHT"/>
    <property type="match status" value="1"/>
</dbReference>
<keyword evidence="5" id="KW-0547">Nucleotide-binding</keyword>
<dbReference type="InterPro" id="IPR032675">
    <property type="entry name" value="LRR_dom_sf"/>
</dbReference>
<gene>
    <name evidence="11" type="ORF">GDO81_027559</name>
</gene>
<evidence type="ECO:0000313" key="12">
    <source>
        <dbReference type="Proteomes" id="UP000824782"/>
    </source>
</evidence>
<evidence type="ECO:0000256" key="5">
    <source>
        <dbReference type="ARBA" id="ARBA00022741"/>
    </source>
</evidence>
<sequence>MKKTQNLVEHNPPRCNLEQKSFNISERFVNLVVVSYDSFRQRSQDELIHTGMKHEDYIHKAQRGLEFIAPSRLFGWCRRLQCVPHIVMVSGIPGVGKSTLLQKFVYDWVNSKLCKRFAFIFYFKFRDLNHLVDVKVSLEQMILHEYPYLDSHIDIILKDPKKLLFIFDGLDESVHKIDLKSRRFCTNPKYLENLDTIVVSLVRQVLLEGCSVLITSRPAKLSSIDTNAFHRIVEIMGFFNEERQMYFKQFFGNDEDKTQKVLNYLTQNDTLYTFCYIPSFCWIVCTVLSKCFQPQSKNYDQNLLPKTITQLFVTFVANILSNHSQYKDGADEFFRSIGKMAEYGVMNHILIFQEMDLRTFNVDINAHLLSSFVVESEDHPNSSFSFLHLTIQEFFAALVHYLDFSKEKLDKALEDAISCKDCRGEIFLRFLCGLSDGSTSSMLSSFIGDLSIQTSISVITWLRSFISDIFSDEKYKGNKRRFMYVLFYLFETRNKALISESLGSNRSFDFSGFHLIPLNCAALAYILEACRETENLDLKSSNIKIDGLERLAPVLHTVKDLSLYMNSLENGAIRYISSALSHTECRIQSLNLGFSGLADGSWSDLASAIRCNQSLRSLNLTSNKLEGPYFGDLVSALSSSSCKIEELNLSDTGLTDVSSVHLTSLITRTRSLRNLDLSYNRLDGPHFPALITALSRPDCGVEELVLRSIDLTSASCSLLAAVIRDNQSLRKLDLSANNLCGPQFDDLMAALSRTSGKIEELLLDNTGMTDASCIHLASAIQNNPYLRRLDLSDNRMAGPHFCHMMAALSSPDRRLGSEWHRGD</sequence>
<comment type="subcellular location">
    <subcellularLocation>
        <location evidence="1">Inflammasome</location>
    </subcellularLocation>
</comment>
<evidence type="ECO:0000313" key="11">
    <source>
        <dbReference type="EMBL" id="KAG8547775.1"/>
    </source>
</evidence>
<evidence type="ECO:0000256" key="4">
    <source>
        <dbReference type="ARBA" id="ARBA00022737"/>
    </source>
</evidence>
<dbReference type="Pfam" id="PF00560">
    <property type="entry name" value="LRR_1"/>
    <property type="match status" value="1"/>
</dbReference>
<evidence type="ECO:0000259" key="10">
    <source>
        <dbReference type="PROSITE" id="PS50837"/>
    </source>
</evidence>
<comment type="similarity">
    <text evidence="2">Belongs to the NLRP family.</text>
</comment>
<keyword evidence="8" id="KW-0395">Inflammatory response</keyword>
<comment type="caution">
    <text evidence="11">The sequence shown here is derived from an EMBL/GenBank/DDBJ whole genome shotgun (WGS) entry which is preliminary data.</text>
</comment>
<evidence type="ECO:0000256" key="1">
    <source>
        <dbReference type="ARBA" id="ARBA00004110"/>
    </source>
</evidence>
<feature type="domain" description="NACHT" evidence="10">
    <location>
        <begin position="85"/>
        <end position="218"/>
    </location>
</feature>
<evidence type="ECO:0000256" key="9">
    <source>
        <dbReference type="ARBA" id="ARBA00023233"/>
    </source>
</evidence>
<dbReference type="AlphaFoldDB" id="A0AAV6ZKA4"/>
<keyword evidence="7" id="KW-0832">Ubl conjugation</keyword>
<evidence type="ECO:0000256" key="7">
    <source>
        <dbReference type="ARBA" id="ARBA00022843"/>
    </source>
</evidence>
<evidence type="ECO:0000256" key="2">
    <source>
        <dbReference type="ARBA" id="ARBA00008665"/>
    </source>
</evidence>
<dbReference type="SUPFAM" id="SSF52540">
    <property type="entry name" value="P-loop containing nucleoside triphosphate hydrolases"/>
    <property type="match status" value="1"/>
</dbReference>
<dbReference type="InterPro" id="IPR007111">
    <property type="entry name" value="NACHT_NTPase"/>
</dbReference>
<dbReference type="PANTHER" id="PTHR45690:SF19">
    <property type="entry name" value="NACHT, LRR AND PYD DOMAINS-CONTAINING PROTEIN 3"/>
    <property type="match status" value="1"/>
</dbReference>
<organism evidence="11 12">
    <name type="scientific">Engystomops pustulosus</name>
    <name type="common">Tungara frog</name>
    <name type="synonym">Physalaemus pustulosus</name>
    <dbReference type="NCBI Taxonomy" id="76066"/>
    <lineage>
        <taxon>Eukaryota</taxon>
        <taxon>Metazoa</taxon>
        <taxon>Chordata</taxon>
        <taxon>Craniata</taxon>
        <taxon>Vertebrata</taxon>
        <taxon>Euteleostomi</taxon>
        <taxon>Amphibia</taxon>
        <taxon>Batrachia</taxon>
        <taxon>Anura</taxon>
        <taxon>Neobatrachia</taxon>
        <taxon>Hyloidea</taxon>
        <taxon>Leptodactylidae</taxon>
        <taxon>Leiuperinae</taxon>
        <taxon>Engystomops</taxon>
    </lineage>
</organism>
<dbReference type="InterPro" id="IPR050637">
    <property type="entry name" value="NLRP_innate_immun_reg"/>
</dbReference>
<dbReference type="InterPro" id="IPR041267">
    <property type="entry name" value="NLRP_HD2"/>
</dbReference>
<protein>
    <recommendedName>
        <fullName evidence="10">NACHT domain-containing protein</fullName>
    </recommendedName>
</protein>
<evidence type="ECO:0000256" key="3">
    <source>
        <dbReference type="ARBA" id="ARBA00022490"/>
    </source>
</evidence>
<dbReference type="InterPro" id="IPR027417">
    <property type="entry name" value="P-loop_NTPase"/>
</dbReference>
<dbReference type="Gene3D" id="3.80.10.10">
    <property type="entry name" value="Ribonuclease Inhibitor"/>
    <property type="match status" value="1"/>
</dbReference>
<dbReference type="EMBL" id="WNYA01000620">
    <property type="protein sequence ID" value="KAG8547775.1"/>
    <property type="molecule type" value="Genomic_DNA"/>
</dbReference>
<dbReference type="SMART" id="SM00368">
    <property type="entry name" value="LRR_RI"/>
    <property type="match status" value="8"/>
</dbReference>
<dbReference type="GO" id="GO:0005829">
    <property type="term" value="C:cytosol"/>
    <property type="evidence" value="ECO:0007669"/>
    <property type="project" value="UniProtKB-SubCell"/>
</dbReference>
<dbReference type="Pfam" id="PF17776">
    <property type="entry name" value="NLRC4_HD2"/>
    <property type="match status" value="1"/>
</dbReference>
<dbReference type="Pfam" id="PF05729">
    <property type="entry name" value="NACHT"/>
    <property type="match status" value="1"/>
</dbReference>
<keyword evidence="6" id="KW-0067">ATP-binding</keyword>
<reference evidence="11" key="1">
    <citation type="thesis" date="2020" institute="ProQuest LLC" country="789 East Eisenhower Parkway, Ann Arbor, MI, USA">
        <title>Comparative Genomics and Chromosome Evolution.</title>
        <authorList>
            <person name="Mudd A.B."/>
        </authorList>
    </citation>
    <scope>NUCLEOTIDE SEQUENCE</scope>
    <source>
        <strain evidence="11">237g6f4</strain>
        <tissue evidence="11">Blood</tissue>
    </source>
</reference>
<dbReference type="Proteomes" id="UP000824782">
    <property type="component" value="Unassembled WGS sequence"/>
</dbReference>
<accession>A0AAV6ZKA4</accession>
<proteinExistence type="inferred from homology"/>
<keyword evidence="12" id="KW-1185">Reference proteome</keyword>
<evidence type="ECO:0000256" key="6">
    <source>
        <dbReference type="ARBA" id="ARBA00022840"/>
    </source>
</evidence>
<name>A0AAV6ZKA4_ENGPU</name>